<dbReference type="PROSITE" id="PS50114">
    <property type="entry name" value="GATA_ZN_FINGER_2"/>
    <property type="match status" value="1"/>
</dbReference>
<dbReference type="PROSITE" id="PS00344">
    <property type="entry name" value="GATA_ZN_FINGER_1"/>
    <property type="match status" value="1"/>
</dbReference>
<dbReference type="CDD" id="cd00202">
    <property type="entry name" value="ZnF_GATA"/>
    <property type="match status" value="1"/>
</dbReference>
<dbReference type="Gene3D" id="3.30.50.10">
    <property type="entry name" value="Erythroid Transcription Factor GATA-1, subunit A"/>
    <property type="match status" value="1"/>
</dbReference>
<reference evidence="11" key="1">
    <citation type="submission" date="2020-07" db="EMBL/GenBank/DDBJ databases">
        <authorList>
            <person name="Lin J."/>
        </authorList>
    </citation>
    <scope>NUCLEOTIDE SEQUENCE</scope>
</reference>
<dbReference type="PANTHER" id="PTHR46813">
    <property type="entry name" value="GATA TRANSCRIPTION FACTOR 18"/>
    <property type="match status" value="1"/>
</dbReference>
<dbReference type="SMART" id="SM00401">
    <property type="entry name" value="ZnF_GATA"/>
    <property type="match status" value="1"/>
</dbReference>
<evidence type="ECO:0000256" key="6">
    <source>
        <dbReference type="ARBA" id="ARBA00023163"/>
    </source>
</evidence>
<evidence type="ECO:0000256" key="4">
    <source>
        <dbReference type="ARBA" id="ARBA00023015"/>
    </source>
</evidence>
<keyword evidence="6" id="KW-0804">Transcription</keyword>
<dbReference type="AlphaFoldDB" id="A0A6V7PU49"/>
<evidence type="ECO:0000256" key="1">
    <source>
        <dbReference type="ARBA" id="ARBA00022723"/>
    </source>
</evidence>
<feature type="compositionally biased region" description="Low complexity" evidence="9">
    <location>
        <begin position="62"/>
        <end position="81"/>
    </location>
</feature>
<dbReference type="InterPro" id="IPR013088">
    <property type="entry name" value="Znf_NHR/GATA"/>
</dbReference>
<feature type="region of interest" description="Disordered" evidence="9">
    <location>
        <begin position="55"/>
        <end position="81"/>
    </location>
</feature>
<evidence type="ECO:0000256" key="7">
    <source>
        <dbReference type="ARBA" id="ARBA00024019"/>
    </source>
</evidence>
<dbReference type="GO" id="GO:0006355">
    <property type="term" value="P:regulation of DNA-templated transcription"/>
    <property type="evidence" value="ECO:0007669"/>
    <property type="project" value="InterPro"/>
</dbReference>
<evidence type="ECO:0000259" key="10">
    <source>
        <dbReference type="PROSITE" id="PS50114"/>
    </source>
</evidence>
<evidence type="ECO:0000256" key="8">
    <source>
        <dbReference type="PROSITE-ProRule" id="PRU00094"/>
    </source>
</evidence>
<comment type="similarity">
    <text evidence="7">Belongs to the type IV zinc-finger family. Class B subfamily.</text>
</comment>
<evidence type="ECO:0000256" key="9">
    <source>
        <dbReference type="SAM" id="MobiDB-lite"/>
    </source>
</evidence>
<dbReference type="GO" id="GO:0043565">
    <property type="term" value="F:sequence-specific DNA binding"/>
    <property type="evidence" value="ECO:0007669"/>
    <property type="project" value="InterPro"/>
</dbReference>
<dbReference type="EMBL" id="LR862152">
    <property type="protein sequence ID" value="CAD1834253.1"/>
    <property type="molecule type" value="Genomic_DNA"/>
</dbReference>
<keyword evidence="2 8" id="KW-0863">Zinc-finger</keyword>
<organism evidence="11">
    <name type="scientific">Ananas comosus var. bracteatus</name>
    <name type="common">red pineapple</name>
    <dbReference type="NCBI Taxonomy" id="296719"/>
    <lineage>
        <taxon>Eukaryota</taxon>
        <taxon>Viridiplantae</taxon>
        <taxon>Streptophyta</taxon>
        <taxon>Embryophyta</taxon>
        <taxon>Tracheophyta</taxon>
        <taxon>Spermatophyta</taxon>
        <taxon>Magnoliopsida</taxon>
        <taxon>Liliopsida</taxon>
        <taxon>Poales</taxon>
        <taxon>Bromeliaceae</taxon>
        <taxon>Bromelioideae</taxon>
        <taxon>Ananas</taxon>
    </lineage>
</organism>
<proteinExistence type="inferred from homology"/>
<keyword evidence="1" id="KW-0479">Metal-binding</keyword>
<name>A0A6V7PU49_ANACO</name>
<evidence type="ECO:0000256" key="3">
    <source>
        <dbReference type="ARBA" id="ARBA00022833"/>
    </source>
</evidence>
<accession>A0A6V7PU49</accession>
<gene>
    <name evidence="11" type="ORF">CB5_LOCUS17464</name>
</gene>
<dbReference type="GO" id="GO:0008270">
    <property type="term" value="F:zinc ion binding"/>
    <property type="evidence" value="ECO:0007669"/>
    <property type="project" value="UniProtKB-KW"/>
</dbReference>
<evidence type="ECO:0000256" key="5">
    <source>
        <dbReference type="ARBA" id="ARBA00023125"/>
    </source>
</evidence>
<keyword evidence="4" id="KW-0805">Transcription regulation</keyword>
<keyword evidence="5" id="KW-0238">DNA-binding</keyword>
<dbReference type="SUPFAM" id="SSF57716">
    <property type="entry name" value="Glucocorticoid receptor-like (DNA-binding domain)"/>
    <property type="match status" value="1"/>
</dbReference>
<evidence type="ECO:0000313" key="11">
    <source>
        <dbReference type="EMBL" id="CAD1834253.1"/>
    </source>
</evidence>
<dbReference type="Pfam" id="PF00320">
    <property type="entry name" value="GATA"/>
    <property type="match status" value="1"/>
</dbReference>
<dbReference type="PANTHER" id="PTHR46813:SF16">
    <property type="entry name" value="GATA TRANSCRIPTION FACTOR 18"/>
    <property type="match status" value="1"/>
</dbReference>
<evidence type="ECO:0000256" key="2">
    <source>
        <dbReference type="ARBA" id="ARBA00022771"/>
    </source>
</evidence>
<protein>
    <recommendedName>
        <fullName evidence="10">GATA-type domain-containing protein</fullName>
    </recommendedName>
</protein>
<keyword evidence="3" id="KW-0862">Zinc</keyword>
<sequence>MLHHYPNHGCGGAAEHGCGGATAASFSALFHVPRKLPAHEAYDAHHDAAVDCTLSLGTPSTRRGGSPAPAPAPASASAPPRRAPCAAASTLWWGVVSKRKERSQDAAAAAAVGFKESGASAGASVNLGADPLVARRCANCDTTSTPLWRNGPRGPKSLCNACGIRYKKEERRAAATTSEAAEKANAYTQPRSQQQWGCYGSTVDKDPSFSIYGSDDTMMDDGDLPYLSWRLNITRCTVHRTWVTIFPSVGNPELRSFCGYVAWV</sequence>
<dbReference type="InterPro" id="IPR000679">
    <property type="entry name" value="Znf_GATA"/>
</dbReference>
<feature type="domain" description="GATA-type" evidence="10">
    <location>
        <begin position="131"/>
        <end position="167"/>
    </location>
</feature>